<dbReference type="RefSeq" id="XP_027619072.1">
    <property type="nucleotide sequence ID" value="XM_027763271.1"/>
</dbReference>
<dbReference type="Proteomes" id="UP000287166">
    <property type="component" value="Unassembled WGS sequence"/>
</dbReference>
<feature type="region of interest" description="Disordered" evidence="1">
    <location>
        <begin position="94"/>
        <end position="163"/>
    </location>
</feature>
<dbReference type="InParanoid" id="A0A401H197"/>
<dbReference type="EMBL" id="BFAD01000012">
    <property type="protein sequence ID" value="GBE88159.1"/>
    <property type="molecule type" value="Genomic_DNA"/>
</dbReference>
<organism evidence="2 3">
    <name type="scientific">Sparassis crispa</name>
    <dbReference type="NCBI Taxonomy" id="139825"/>
    <lineage>
        <taxon>Eukaryota</taxon>
        <taxon>Fungi</taxon>
        <taxon>Dikarya</taxon>
        <taxon>Basidiomycota</taxon>
        <taxon>Agaricomycotina</taxon>
        <taxon>Agaricomycetes</taxon>
        <taxon>Polyporales</taxon>
        <taxon>Sparassidaceae</taxon>
        <taxon>Sparassis</taxon>
    </lineage>
</organism>
<gene>
    <name evidence="2" type="ORF">SCP_1203890</name>
</gene>
<accession>A0A401H197</accession>
<name>A0A401H197_9APHY</name>
<dbReference type="AlphaFoldDB" id="A0A401H197"/>
<protein>
    <submittedName>
        <fullName evidence="2">Uncharacterized protein</fullName>
    </submittedName>
</protein>
<dbReference type="GeneID" id="38785076"/>
<feature type="region of interest" description="Disordered" evidence="1">
    <location>
        <begin position="278"/>
        <end position="309"/>
    </location>
</feature>
<comment type="caution">
    <text evidence="2">The sequence shown here is derived from an EMBL/GenBank/DDBJ whole genome shotgun (WGS) entry which is preliminary data.</text>
</comment>
<evidence type="ECO:0000256" key="1">
    <source>
        <dbReference type="SAM" id="MobiDB-lite"/>
    </source>
</evidence>
<reference evidence="2 3" key="1">
    <citation type="journal article" date="2018" name="Sci. Rep.">
        <title>Genome sequence of the cauliflower mushroom Sparassis crispa (Hanabiratake) and its association with beneficial usage.</title>
        <authorList>
            <person name="Kiyama R."/>
            <person name="Furutani Y."/>
            <person name="Kawaguchi K."/>
            <person name="Nakanishi T."/>
        </authorList>
    </citation>
    <scope>NUCLEOTIDE SEQUENCE [LARGE SCALE GENOMIC DNA]</scope>
</reference>
<keyword evidence="3" id="KW-1185">Reference proteome</keyword>
<evidence type="ECO:0000313" key="2">
    <source>
        <dbReference type="EMBL" id="GBE88159.1"/>
    </source>
</evidence>
<feature type="compositionally biased region" description="Acidic residues" evidence="1">
    <location>
        <begin position="101"/>
        <end position="110"/>
    </location>
</feature>
<feature type="compositionally biased region" description="Basic and acidic residues" evidence="1">
    <location>
        <begin position="291"/>
        <end position="309"/>
    </location>
</feature>
<proteinExistence type="predicted"/>
<evidence type="ECO:0000313" key="3">
    <source>
        <dbReference type="Proteomes" id="UP000287166"/>
    </source>
</evidence>
<sequence>MSLAHDQTTVNLISARVRAALSSLRTLTTIPESVWLPWAKEHLDEEYFEASWSIYRGIRCTRLLRSLQRALEDTNFDWQSIGSGDPRVAAAFKDDTGCSDGEGEREEVDCGENKWWMTPPGVANPSADTVHRDTPPAPAPASLTGDHSVASERNSPGGVVSMGVGMESADVADTQRQTEQTEDIRFLKPQLRRKNQLRRKKVAAKSASILKNPDEKAGTLEGLSMRKRVRADDEGELQDAIGGISDGAMGLSRQMETQLTEVNLPVQRRGHKRRACVRSVPTVEDSEEEPVSDKATQKGKRPRFEKEGDAQVAAETKICKNCRAAGVEQKCDRSSNRACTYCRLKKQKCIVPGEPQLYITVGRKKKGYTLPSPFISNLGSPRVTPVASGAGRELSATSSKSVSDDIYAFGKPNGPSESYSPLPGGADPDIARIWREVIRTREDVVALRESVNGLVRDVIMLQKQLNSQD</sequence>